<reference evidence="2" key="1">
    <citation type="submission" date="2021-01" db="EMBL/GenBank/DDBJ databases">
        <authorList>
            <person name="Zahm M."/>
            <person name="Roques C."/>
            <person name="Cabau C."/>
            <person name="Klopp C."/>
            <person name="Donnadieu C."/>
            <person name="Jouanno E."/>
            <person name="Lampietro C."/>
            <person name="Louis A."/>
            <person name="Herpin A."/>
            <person name="Echchiki A."/>
            <person name="Berthelot C."/>
            <person name="Parey E."/>
            <person name="Roest-Crollius H."/>
            <person name="Braasch I."/>
            <person name="Postlethwait J."/>
            <person name="Bobe J."/>
            <person name="Montfort J."/>
            <person name="Bouchez O."/>
            <person name="Begum T."/>
            <person name="Mejri S."/>
            <person name="Adams A."/>
            <person name="Chen W.-J."/>
            <person name="Guiguen Y."/>
        </authorList>
    </citation>
    <scope>NUCLEOTIDE SEQUENCE</scope>
    <source>
        <strain evidence="2">YG-15Mar2019-1</strain>
        <tissue evidence="2">Brain</tissue>
    </source>
</reference>
<comment type="caution">
    <text evidence="2">The sequence shown here is derived from an EMBL/GenBank/DDBJ whole genome shotgun (WGS) entry which is preliminary data.</text>
</comment>
<name>A0A9D3PR83_MEGAT</name>
<keyword evidence="3" id="KW-1185">Reference proteome</keyword>
<dbReference type="AlphaFoldDB" id="A0A9D3PR83"/>
<dbReference type="Proteomes" id="UP001046870">
    <property type="component" value="Chromosome 15"/>
</dbReference>
<sequence length="333" mass="38117">MEGPLHPESVFVPESVRTMTAVKADQTTRLDSLSYGSYGACWKKEKNPRVISSQPWIKPEMNLVHVIKEKVMAILPQSASRHAVKEVQSLDESKHILRELALELNRVSQHKSRAIVSSVTEDSCSLQECQHFILQWAEELRNLPQRKEEHKAQIPVGQSSNHTSQDARSAVKQQQAQHLCSPAQEEKLKEAQLILNKWAWSLRSLQENSVCPGEEMSAVLKELEKQWKKGRLPNVLPVLEFIMWSLIQDQPQEGSVPQLWLKGIRKYKNKAAFQHIPSSVWKWICMERADIRLDPDTANPDLKVSADGKTVKMDTIIESKHNPRDGYHRHLTI</sequence>
<dbReference type="OrthoDB" id="128536at2759"/>
<evidence type="ECO:0000256" key="1">
    <source>
        <dbReference type="SAM" id="MobiDB-lite"/>
    </source>
</evidence>
<evidence type="ECO:0000313" key="2">
    <source>
        <dbReference type="EMBL" id="KAG7463660.1"/>
    </source>
</evidence>
<organism evidence="2 3">
    <name type="scientific">Megalops atlanticus</name>
    <name type="common">Tarpon</name>
    <name type="synonym">Clupea gigantea</name>
    <dbReference type="NCBI Taxonomy" id="7932"/>
    <lineage>
        <taxon>Eukaryota</taxon>
        <taxon>Metazoa</taxon>
        <taxon>Chordata</taxon>
        <taxon>Craniata</taxon>
        <taxon>Vertebrata</taxon>
        <taxon>Euteleostomi</taxon>
        <taxon>Actinopterygii</taxon>
        <taxon>Neopterygii</taxon>
        <taxon>Teleostei</taxon>
        <taxon>Elopiformes</taxon>
        <taxon>Megalopidae</taxon>
        <taxon>Megalops</taxon>
    </lineage>
</organism>
<dbReference type="EMBL" id="JAFDVH010000015">
    <property type="protein sequence ID" value="KAG7463660.1"/>
    <property type="molecule type" value="Genomic_DNA"/>
</dbReference>
<feature type="compositionally biased region" description="Polar residues" evidence="1">
    <location>
        <begin position="156"/>
        <end position="176"/>
    </location>
</feature>
<accession>A0A9D3PR83</accession>
<gene>
    <name evidence="2" type="ORF">MATL_G00178880</name>
</gene>
<proteinExistence type="predicted"/>
<evidence type="ECO:0000313" key="3">
    <source>
        <dbReference type="Proteomes" id="UP001046870"/>
    </source>
</evidence>
<feature type="region of interest" description="Disordered" evidence="1">
    <location>
        <begin position="147"/>
        <end position="176"/>
    </location>
</feature>
<protein>
    <submittedName>
        <fullName evidence="2">Uncharacterized protein</fullName>
    </submittedName>
</protein>